<evidence type="ECO:0000313" key="2">
    <source>
        <dbReference type="Proteomes" id="UP000254876"/>
    </source>
</evidence>
<dbReference type="AlphaFoldDB" id="A0A7Z7LZC9"/>
<accession>A0A7Z7LZC9</accession>
<gene>
    <name evidence="1" type="ORF">NCTC10588_03842</name>
</gene>
<sequence>MFGNYFFLPVLMLKEYQKINDIVIFCKSANYAFIKRVEVFIFVHLLSISEHI</sequence>
<proteinExistence type="predicted"/>
<dbReference type="EMBL" id="UFYD01000001">
    <property type="protein sequence ID" value="STD13807.1"/>
    <property type="molecule type" value="Genomic_DNA"/>
</dbReference>
<evidence type="ECO:0000313" key="1">
    <source>
        <dbReference type="EMBL" id="STD13807.1"/>
    </source>
</evidence>
<organism evidence="1 2">
    <name type="scientific">Elizabethkingia anophelis</name>
    <dbReference type="NCBI Taxonomy" id="1117645"/>
    <lineage>
        <taxon>Bacteria</taxon>
        <taxon>Pseudomonadati</taxon>
        <taxon>Bacteroidota</taxon>
        <taxon>Flavobacteriia</taxon>
        <taxon>Flavobacteriales</taxon>
        <taxon>Weeksellaceae</taxon>
        <taxon>Elizabethkingia</taxon>
    </lineage>
</organism>
<dbReference type="Proteomes" id="UP000254876">
    <property type="component" value="Unassembled WGS sequence"/>
</dbReference>
<comment type="caution">
    <text evidence="1">The sequence shown here is derived from an EMBL/GenBank/DDBJ whole genome shotgun (WGS) entry which is preliminary data.</text>
</comment>
<reference evidence="1 2" key="1">
    <citation type="submission" date="2018-06" db="EMBL/GenBank/DDBJ databases">
        <authorList>
            <consortium name="Pathogen Informatics"/>
            <person name="Doyle S."/>
        </authorList>
    </citation>
    <scope>NUCLEOTIDE SEQUENCE [LARGE SCALE GENOMIC DNA]</scope>
    <source>
        <strain evidence="1 2">NCTC10588</strain>
    </source>
</reference>
<name>A0A7Z7LZC9_9FLAO</name>
<protein>
    <submittedName>
        <fullName evidence="1">Uncharacterized protein</fullName>
    </submittedName>
</protein>